<keyword evidence="4" id="KW-0732">Signal</keyword>
<dbReference type="STRING" id="1231336.L248_3160"/>
<dbReference type="Proteomes" id="UP000030647">
    <property type="component" value="Unassembled WGS sequence"/>
</dbReference>
<evidence type="ECO:0000256" key="2">
    <source>
        <dbReference type="ARBA" id="ARBA00022448"/>
    </source>
</evidence>
<evidence type="ECO:0000313" key="7">
    <source>
        <dbReference type="Proteomes" id="UP000030647"/>
    </source>
</evidence>
<dbReference type="InterPro" id="IPR006127">
    <property type="entry name" value="ZnuA-like"/>
</dbReference>
<accession>U4TSY9</accession>
<dbReference type="SUPFAM" id="SSF53807">
    <property type="entry name" value="Helical backbone' metal receptor"/>
    <property type="match status" value="1"/>
</dbReference>
<dbReference type="InterPro" id="IPR050492">
    <property type="entry name" value="Bact_metal-bind_prot9"/>
</dbReference>
<dbReference type="PRINTS" id="PR00690">
    <property type="entry name" value="ADHESNFAMILY"/>
</dbReference>
<proteinExistence type="inferred from homology"/>
<dbReference type="GO" id="GO:0030001">
    <property type="term" value="P:metal ion transport"/>
    <property type="evidence" value="ECO:0007669"/>
    <property type="project" value="InterPro"/>
</dbReference>
<dbReference type="GO" id="GO:0007155">
    <property type="term" value="P:cell adhesion"/>
    <property type="evidence" value="ECO:0007669"/>
    <property type="project" value="InterPro"/>
</dbReference>
<evidence type="ECO:0000256" key="4">
    <source>
        <dbReference type="ARBA" id="ARBA00022729"/>
    </source>
</evidence>
<dbReference type="GO" id="GO:0030313">
    <property type="term" value="C:cell envelope"/>
    <property type="evidence" value="ECO:0007669"/>
    <property type="project" value="UniProtKB-SubCell"/>
</dbReference>
<dbReference type="PANTHER" id="PTHR42953">
    <property type="entry name" value="HIGH-AFFINITY ZINC UPTAKE SYSTEM PROTEIN ZNUA-RELATED"/>
    <property type="match status" value="1"/>
</dbReference>
<dbReference type="GO" id="GO:0046872">
    <property type="term" value="F:metal ion binding"/>
    <property type="evidence" value="ECO:0007669"/>
    <property type="project" value="UniProtKB-KW"/>
</dbReference>
<dbReference type="Pfam" id="PF01297">
    <property type="entry name" value="ZnuA"/>
    <property type="match status" value="1"/>
</dbReference>
<dbReference type="InterPro" id="IPR006129">
    <property type="entry name" value="AdhesinB"/>
</dbReference>
<reference evidence="7" key="1">
    <citation type="journal article" date="2013" name="Genome Announc.">
        <title>Whole-Genome Sequencing of Lactobacillus shenzhenensis Strain LY-73T.</title>
        <authorList>
            <person name="Lin Z."/>
            <person name="Liu Z."/>
            <person name="Yang R."/>
            <person name="Zou Y."/>
            <person name="Wan D."/>
            <person name="Chen J."/>
            <person name="Guo M."/>
            <person name="Zhao J."/>
            <person name="Fang C."/>
            <person name="Yang R."/>
            <person name="Liu F."/>
        </authorList>
    </citation>
    <scope>NUCLEOTIDE SEQUENCE [LARGE SCALE GENOMIC DNA]</scope>
    <source>
        <strain evidence="7">LY-73</strain>
    </source>
</reference>
<dbReference type="Gene3D" id="3.40.50.1980">
    <property type="entry name" value="Nitrogenase molybdenum iron protein domain"/>
    <property type="match status" value="2"/>
</dbReference>
<dbReference type="HOGENOM" id="CLU_016838_1_1_9"/>
<dbReference type="AlphaFoldDB" id="U4TSY9"/>
<dbReference type="PRINTS" id="PR00691">
    <property type="entry name" value="ADHESINB"/>
</dbReference>
<keyword evidence="7" id="KW-1185">Reference proteome</keyword>
<evidence type="ECO:0000313" key="6">
    <source>
        <dbReference type="EMBL" id="ERL64998.1"/>
    </source>
</evidence>
<gene>
    <name evidence="6" type="primary">psaA</name>
    <name evidence="6" type="ORF">L248_3160</name>
</gene>
<sequence>MRRVALTLLGLLAISALTVWVIQRPAQADQGAGDKLSLVATNSILADMTAQVLGDRGTVRSIVPRGQDPHEYEARPEDVAAVADADLIIANGFNLEAGWLTKLRRTAKRDAASVITATAAVPVYPLANGEPDPHAWLDLSNGIRYVATIRDALIEKDPAHAAGYRTRAAAYTQRLAALDNEAKTTMATIPADRRILVTTEGAFRYFARAYGLETLSVWQINSEQQATPTQMRTVMDAVRKRRPPVLFRESSLPAKTMEQVSQETDTPIAAVLYTDSLAKKGVAGDTYYDMVKWNLDQVVAGLK</sequence>
<keyword evidence="3" id="KW-0479">Metal-binding</keyword>
<evidence type="ECO:0000256" key="1">
    <source>
        <dbReference type="ARBA" id="ARBA00004196"/>
    </source>
</evidence>
<dbReference type="eggNOG" id="COG0803">
    <property type="taxonomic scope" value="Bacteria"/>
</dbReference>
<organism evidence="6 7">
    <name type="scientific">Schleiferilactobacillus shenzhenensis LY-73</name>
    <dbReference type="NCBI Taxonomy" id="1231336"/>
    <lineage>
        <taxon>Bacteria</taxon>
        <taxon>Bacillati</taxon>
        <taxon>Bacillota</taxon>
        <taxon>Bacilli</taxon>
        <taxon>Lactobacillales</taxon>
        <taxon>Lactobacillaceae</taxon>
        <taxon>Schleiferilactobacillus</taxon>
    </lineage>
</organism>
<keyword evidence="2 5" id="KW-0813">Transport</keyword>
<comment type="subcellular location">
    <subcellularLocation>
        <location evidence="1">Cell envelope</location>
    </subcellularLocation>
</comment>
<dbReference type="OrthoDB" id="9793396at2"/>
<dbReference type="EMBL" id="KI271590">
    <property type="protein sequence ID" value="ERL64998.1"/>
    <property type="molecule type" value="Genomic_DNA"/>
</dbReference>
<evidence type="ECO:0000256" key="5">
    <source>
        <dbReference type="RuleBase" id="RU003512"/>
    </source>
</evidence>
<protein>
    <submittedName>
        <fullName evidence="6">PsaA</fullName>
    </submittedName>
</protein>
<comment type="similarity">
    <text evidence="5">Belongs to the bacterial solute-binding protein 9 family.</text>
</comment>
<dbReference type="InterPro" id="IPR006128">
    <property type="entry name" value="Lipoprotein_PsaA-like"/>
</dbReference>
<name>U4TSY9_9LACO</name>
<evidence type="ECO:0000256" key="3">
    <source>
        <dbReference type="ARBA" id="ARBA00022723"/>
    </source>
</evidence>
<dbReference type="PANTHER" id="PTHR42953:SF1">
    <property type="entry name" value="METAL-BINDING PROTEIN HI_0362-RELATED"/>
    <property type="match status" value="1"/>
</dbReference>